<reference evidence="2 3" key="1">
    <citation type="journal article" date="2018" name="Genomics">
        <title>Molecular footprints of inshore aquatic adaptation in Indo-Pacific humpback dolphin (Sousa chinensis).</title>
        <authorList>
            <person name="Ming Y."/>
            <person name="Jian J."/>
            <person name="Yu F."/>
            <person name="Yu X."/>
            <person name="Wang J."/>
            <person name="Liu W."/>
        </authorList>
    </citation>
    <scope>NUCLEOTIDE SEQUENCE [LARGE SCALE GENOMIC DNA]</scope>
    <source>
        <strain evidence="2">MY-2018</strain>
        <tissue evidence="2">Skin</tissue>
    </source>
</reference>
<gene>
    <name evidence="2" type="ORF">DBR06_SOUSAS47410002</name>
</gene>
<name>A0A484GJN8_SOUCH</name>
<feature type="compositionally biased region" description="Polar residues" evidence="1">
    <location>
        <begin position="52"/>
        <end position="62"/>
    </location>
</feature>
<feature type="non-terminal residue" evidence="2">
    <location>
        <position position="139"/>
    </location>
</feature>
<dbReference type="Proteomes" id="UP000295264">
    <property type="component" value="Unassembled WGS sequence"/>
</dbReference>
<evidence type="ECO:0000256" key="1">
    <source>
        <dbReference type="SAM" id="MobiDB-lite"/>
    </source>
</evidence>
<feature type="region of interest" description="Disordered" evidence="1">
    <location>
        <begin position="47"/>
        <end position="66"/>
    </location>
</feature>
<dbReference type="AlphaFoldDB" id="A0A484GJN8"/>
<dbReference type="EMBL" id="QWLN02006826">
    <property type="protein sequence ID" value="TEA35893.1"/>
    <property type="molecule type" value="Genomic_DNA"/>
</dbReference>
<comment type="caution">
    <text evidence="2">The sequence shown here is derived from an EMBL/GenBank/DDBJ whole genome shotgun (WGS) entry which is preliminary data.</text>
</comment>
<evidence type="ECO:0000313" key="2">
    <source>
        <dbReference type="EMBL" id="TEA35893.1"/>
    </source>
</evidence>
<keyword evidence="3" id="KW-1185">Reference proteome</keyword>
<evidence type="ECO:0000313" key="3">
    <source>
        <dbReference type="Proteomes" id="UP000295264"/>
    </source>
</evidence>
<proteinExistence type="predicted"/>
<protein>
    <submittedName>
        <fullName evidence="2">Uncharacterized protein</fullName>
    </submittedName>
</protein>
<accession>A0A484GJN8</accession>
<organism evidence="2 3">
    <name type="scientific">Sousa chinensis</name>
    <name type="common">Indo-pacific humpbacked dolphin</name>
    <name type="synonym">Steno chinensis</name>
    <dbReference type="NCBI Taxonomy" id="103600"/>
    <lineage>
        <taxon>Eukaryota</taxon>
        <taxon>Metazoa</taxon>
        <taxon>Chordata</taxon>
        <taxon>Craniata</taxon>
        <taxon>Vertebrata</taxon>
        <taxon>Euteleostomi</taxon>
        <taxon>Mammalia</taxon>
        <taxon>Eutheria</taxon>
        <taxon>Laurasiatheria</taxon>
        <taxon>Artiodactyla</taxon>
        <taxon>Whippomorpha</taxon>
        <taxon>Cetacea</taxon>
        <taxon>Odontoceti</taxon>
        <taxon>Delphinidae</taxon>
        <taxon>Sousa</taxon>
    </lineage>
</organism>
<sequence>MKLGESRNYEEVEARTQRKAFQEKIKSPHQKLFLCILYRTLQYHPGDLPGSRGQTSPQNSGMTLGKSLPKEEVVSPQVFLNEFLGYQVVKQTEGESMYVYEHWNIREGCGLRVPGAGSNREEPSVMSSLLDRFLEQECK</sequence>